<dbReference type="InterPro" id="IPR034257">
    <property type="entry name" value="Acinus_RRM"/>
</dbReference>
<dbReference type="InterPro" id="IPR012677">
    <property type="entry name" value="Nucleotide-bd_a/b_plait_sf"/>
</dbReference>
<reference evidence="4" key="1">
    <citation type="submission" date="2015-11" db="EMBL/GenBank/DDBJ databases">
        <title>De novo transcriptome assembly of four potential Pierce s Disease insect vectors from Arizona vineyards.</title>
        <authorList>
            <person name="Tassone E.E."/>
        </authorList>
    </citation>
    <scope>NUCLEOTIDE SEQUENCE</scope>
</reference>
<organism evidence="4">
    <name type="scientific">Cuerna arida</name>
    <dbReference type="NCBI Taxonomy" id="1464854"/>
    <lineage>
        <taxon>Eukaryota</taxon>
        <taxon>Metazoa</taxon>
        <taxon>Ecdysozoa</taxon>
        <taxon>Arthropoda</taxon>
        <taxon>Hexapoda</taxon>
        <taxon>Insecta</taxon>
        <taxon>Pterygota</taxon>
        <taxon>Neoptera</taxon>
        <taxon>Paraneoptera</taxon>
        <taxon>Hemiptera</taxon>
        <taxon>Auchenorrhyncha</taxon>
        <taxon>Membracoidea</taxon>
        <taxon>Cicadellidae</taxon>
        <taxon>Cicadellinae</taxon>
        <taxon>Proconiini</taxon>
        <taxon>Cuerna</taxon>
    </lineage>
</organism>
<dbReference type="PROSITE" id="PS50102">
    <property type="entry name" value="RRM"/>
    <property type="match status" value="1"/>
</dbReference>
<feature type="domain" description="RRM" evidence="3">
    <location>
        <begin position="1"/>
        <end position="76"/>
    </location>
</feature>
<evidence type="ECO:0000256" key="1">
    <source>
        <dbReference type="ARBA" id="ARBA00022884"/>
    </source>
</evidence>
<dbReference type="PANTHER" id="PTHR46589">
    <property type="entry name" value="APOPTOTIC CHROMATIN CONDENSATION INDUCER IN THE NUCLEUS"/>
    <property type="match status" value="1"/>
</dbReference>
<dbReference type="InterPro" id="IPR000504">
    <property type="entry name" value="RRM_dom"/>
</dbReference>
<feature type="non-terminal residue" evidence="4">
    <location>
        <position position="103"/>
    </location>
</feature>
<dbReference type="SUPFAM" id="SSF54928">
    <property type="entry name" value="RNA-binding domain, RBD"/>
    <property type="match status" value="1"/>
</dbReference>
<dbReference type="CDD" id="cd12432">
    <property type="entry name" value="RRM_ACINU"/>
    <property type="match status" value="1"/>
</dbReference>
<dbReference type="EMBL" id="GECZ01023259">
    <property type="protein sequence ID" value="JAS46510.1"/>
    <property type="molecule type" value="Transcribed_RNA"/>
</dbReference>
<name>A0A1B6F8L1_9HEMI</name>
<dbReference type="InterPro" id="IPR052793">
    <property type="entry name" value="EJC-associated_protein"/>
</dbReference>
<dbReference type="Pfam" id="PF00076">
    <property type="entry name" value="RRM_1"/>
    <property type="match status" value="1"/>
</dbReference>
<proteinExistence type="predicted"/>
<protein>
    <recommendedName>
        <fullName evidence="3">RRM domain-containing protein</fullName>
    </recommendedName>
</protein>
<dbReference type="AlphaFoldDB" id="A0A1B6F8L1"/>
<dbReference type="GO" id="GO:0003723">
    <property type="term" value="F:RNA binding"/>
    <property type="evidence" value="ECO:0007669"/>
    <property type="project" value="UniProtKB-UniRule"/>
</dbReference>
<evidence type="ECO:0000313" key="4">
    <source>
        <dbReference type="EMBL" id="JAS46510.1"/>
    </source>
</evidence>
<dbReference type="InterPro" id="IPR035979">
    <property type="entry name" value="RBD_domain_sf"/>
</dbReference>
<dbReference type="GO" id="GO:0008380">
    <property type="term" value="P:RNA splicing"/>
    <property type="evidence" value="ECO:0007669"/>
    <property type="project" value="TreeGrafter"/>
</dbReference>
<keyword evidence="1 2" id="KW-0694">RNA-binding</keyword>
<dbReference type="PANTHER" id="PTHR46589:SF1">
    <property type="entry name" value="APOPTOTIC CHROMATIN CONDENSATION INDUCER IN THE NUCLEUS"/>
    <property type="match status" value="1"/>
</dbReference>
<evidence type="ECO:0000256" key="2">
    <source>
        <dbReference type="PROSITE-ProRule" id="PRU00176"/>
    </source>
</evidence>
<sequence>LFIRNLVRPFTVKQLKDLLSRTGVIVDNGFWTDRIKSMCFVCYETKEQAELSRNSLHGVKWPIGNRKKLCAEFSTESEMEKVINESAEVTLKKVIVDQVAKDR</sequence>
<dbReference type="Gene3D" id="3.30.70.330">
    <property type="match status" value="1"/>
</dbReference>
<feature type="non-terminal residue" evidence="4">
    <location>
        <position position="1"/>
    </location>
</feature>
<gene>
    <name evidence="4" type="ORF">g.49100</name>
</gene>
<evidence type="ECO:0000259" key="3">
    <source>
        <dbReference type="PROSITE" id="PS50102"/>
    </source>
</evidence>
<accession>A0A1B6F8L1</accession>
<dbReference type="GO" id="GO:0061574">
    <property type="term" value="C:ASAP complex"/>
    <property type="evidence" value="ECO:0007669"/>
    <property type="project" value="TreeGrafter"/>
</dbReference>
<dbReference type="GO" id="GO:0071011">
    <property type="term" value="C:precatalytic spliceosome"/>
    <property type="evidence" value="ECO:0007669"/>
    <property type="project" value="TreeGrafter"/>
</dbReference>